<feature type="transmembrane region" description="Helical" evidence="6">
    <location>
        <begin position="168"/>
        <end position="189"/>
    </location>
</feature>
<evidence type="ECO:0000313" key="8">
    <source>
        <dbReference type="EMBL" id="KAJ5733970.1"/>
    </source>
</evidence>
<reference evidence="8" key="1">
    <citation type="journal article" date="2023" name="IMA Fungus">
        <title>Comparative genomic study of the Penicillium genus elucidates a diverse pangenome and 15 lateral gene transfer events.</title>
        <authorList>
            <person name="Petersen C."/>
            <person name="Sorensen T."/>
            <person name="Nielsen M.R."/>
            <person name="Sondergaard T.E."/>
            <person name="Sorensen J.L."/>
            <person name="Fitzpatrick D.A."/>
            <person name="Frisvad J.C."/>
            <person name="Nielsen K.L."/>
        </authorList>
    </citation>
    <scope>NUCLEOTIDE SEQUENCE</scope>
    <source>
        <strain evidence="8">IBT 17514</strain>
    </source>
</reference>
<dbReference type="PANTHER" id="PTHR48022">
    <property type="entry name" value="PLASTIDIC GLUCOSE TRANSPORTER 4"/>
    <property type="match status" value="1"/>
</dbReference>
<proteinExistence type="inferred from homology"/>
<gene>
    <name evidence="8" type="ORF">N7493_002756</name>
</gene>
<dbReference type="PROSITE" id="PS50850">
    <property type="entry name" value="MFS"/>
    <property type="match status" value="1"/>
</dbReference>
<dbReference type="Proteomes" id="UP001215712">
    <property type="component" value="Unassembled WGS sequence"/>
</dbReference>
<feature type="transmembrane region" description="Helical" evidence="6">
    <location>
        <begin position="258"/>
        <end position="276"/>
    </location>
</feature>
<keyword evidence="3 6" id="KW-0812">Transmembrane</keyword>
<feature type="transmembrane region" description="Helical" evidence="6">
    <location>
        <begin position="101"/>
        <end position="119"/>
    </location>
</feature>
<evidence type="ECO:0000256" key="6">
    <source>
        <dbReference type="SAM" id="Phobius"/>
    </source>
</evidence>
<evidence type="ECO:0000256" key="4">
    <source>
        <dbReference type="ARBA" id="ARBA00022989"/>
    </source>
</evidence>
<feature type="transmembrane region" description="Helical" evidence="6">
    <location>
        <begin position="71"/>
        <end position="94"/>
    </location>
</feature>
<organism evidence="8 9">
    <name type="scientific">Penicillium malachiteum</name>
    <dbReference type="NCBI Taxonomy" id="1324776"/>
    <lineage>
        <taxon>Eukaryota</taxon>
        <taxon>Fungi</taxon>
        <taxon>Dikarya</taxon>
        <taxon>Ascomycota</taxon>
        <taxon>Pezizomycotina</taxon>
        <taxon>Eurotiomycetes</taxon>
        <taxon>Eurotiomycetidae</taxon>
        <taxon>Eurotiales</taxon>
        <taxon>Aspergillaceae</taxon>
        <taxon>Penicillium</taxon>
    </lineage>
</organism>
<dbReference type="SUPFAM" id="SSF103473">
    <property type="entry name" value="MFS general substrate transporter"/>
    <property type="match status" value="1"/>
</dbReference>
<dbReference type="PANTHER" id="PTHR48022:SF52">
    <property type="entry name" value="SUGAR TRANSPORTER, PUTATIVE-RELATED"/>
    <property type="match status" value="1"/>
</dbReference>
<keyword evidence="5 6" id="KW-0472">Membrane</keyword>
<name>A0AAD6HSU0_9EURO</name>
<dbReference type="GO" id="GO:0016020">
    <property type="term" value="C:membrane"/>
    <property type="evidence" value="ECO:0007669"/>
    <property type="project" value="UniProtKB-SubCell"/>
</dbReference>
<dbReference type="EMBL" id="JAQJAN010000003">
    <property type="protein sequence ID" value="KAJ5733970.1"/>
    <property type="molecule type" value="Genomic_DNA"/>
</dbReference>
<evidence type="ECO:0000256" key="5">
    <source>
        <dbReference type="ARBA" id="ARBA00023136"/>
    </source>
</evidence>
<dbReference type="InterPro" id="IPR005828">
    <property type="entry name" value="MFS_sugar_transport-like"/>
</dbReference>
<comment type="caution">
    <text evidence="8">The sequence shown here is derived from an EMBL/GenBank/DDBJ whole genome shotgun (WGS) entry which is preliminary data.</text>
</comment>
<keyword evidence="9" id="KW-1185">Reference proteome</keyword>
<evidence type="ECO:0000259" key="7">
    <source>
        <dbReference type="PROSITE" id="PS50850"/>
    </source>
</evidence>
<protein>
    <recommendedName>
        <fullName evidence="7">Major facilitator superfamily (MFS) profile domain-containing protein</fullName>
    </recommendedName>
</protein>
<accession>A0AAD6HSU0</accession>
<evidence type="ECO:0000256" key="3">
    <source>
        <dbReference type="ARBA" id="ARBA00022692"/>
    </source>
</evidence>
<dbReference type="InterPro" id="IPR020846">
    <property type="entry name" value="MFS_dom"/>
</dbReference>
<dbReference type="Gene3D" id="1.20.1250.20">
    <property type="entry name" value="MFS general substrate transporter like domains"/>
    <property type="match status" value="1"/>
</dbReference>
<evidence type="ECO:0000313" key="9">
    <source>
        <dbReference type="Proteomes" id="UP001215712"/>
    </source>
</evidence>
<evidence type="ECO:0000256" key="2">
    <source>
        <dbReference type="ARBA" id="ARBA00010992"/>
    </source>
</evidence>
<dbReference type="GO" id="GO:0005351">
    <property type="term" value="F:carbohydrate:proton symporter activity"/>
    <property type="evidence" value="ECO:0007669"/>
    <property type="project" value="TreeGrafter"/>
</dbReference>
<comment type="subcellular location">
    <subcellularLocation>
        <location evidence="1">Membrane</location>
        <topology evidence="1">Multi-pass membrane protein</topology>
    </subcellularLocation>
</comment>
<feature type="domain" description="Major facilitator superfamily (MFS) profile" evidence="7">
    <location>
        <begin position="33"/>
        <end position="277"/>
    </location>
</feature>
<dbReference type="InterPro" id="IPR036259">
    <property type="entry name" value="MFS_trans_sf"/>
</dbReference>
<dbReference type="AlphaFoldDB" id="A0AAD6HSU0"/>
<dbReference type="Pfam" id="PF00083">
    <property type="entry name" value="Sugar_tr"/>
    <property type="match status" value="2"/>
</dbReference>
<comment type="similarity">
    <text evidence="2">Belongs to the major facilitator superfamily. Sugar transporter (TC 2.A.1.1) family.</text>
</comment>
<evidence type="ECO:0000256" key="1">
    <source>
        <dbReference type="ARBA" id="ARBA00004141"/>
    </source>
</evidence>
<sequence>MPEDSKVPTFARSENNTNSSWWKDPSLRRNVFYMFGCMMCLFYLGYDQSLLTSLQAMTYWNDYFDSPSGDWLGIISAAILISGIPMGFPGAWICNTWGRRYCILIGCIFIVAGGIWNGLCTAANHFLISRVIMDIGGALSKTGAPALLQEIAHPRLRSPWHYVHDWSWRFPCLLAIFGPIVVAIILLKAPESPWFLVKKWHDTEALTILGKYHANGDTSDPLVIWEYQEIERALEEEALSSKSSYLDLLKTKGNRKRLMVTVVMGMAVNWVGNGIVS</sequence>
<keyword evidence="4 6" id="KW-1133">Transmembrane helix</keyword>
<reference evidence="8" key="2">
    <citation type="submission" date="2023-01" db="EMBL/GenBank/DDBJ databases">
        <authorList>
            <person name="Petersen C."/>
        </authorList>
    </citation>
    <scope>NUCLEOTIDE SEQUENCE</scope>
    <source>
        <strain evidence="8">IBT 17514</strain>
    </source>
</reference>
<feature type="transmembrane region" description="Helical" evidence="6">
    <location>
        <begin position="31"/>
        <end position="51"/>
    </location>
</feature>
<dbReference type="InterPro" id="IPR050360">
    <property type="entry name" value="MFS_Sugar_Transporters"/>
</dbReference>